<dbReference type="EMBL" id="SLZU01000055">
    <property type="protein sequence ID" value="TCS48576.1"/>
    <property type="molecule type" value="Genomic_DNA"/>
</dbReference>
<keyword evidence="1" id="KW-1133">Transmembrane helix</keyword>
<evidence type="ECO:0000259" key="2">
    <source>
        <dbReference type="Pfam" id="PF20703"/>
    </source>
</evidence>
<evidence type="ECO:0000313" key="3">
    <source>
        <dbReference type="EMBL" id="TCS48576.1"/>
    </source>
</evidence>
<reference evidence="3 4" key="1">
    <citation type="submission" date="2019-03" db="EMBL/GenBank/DDBJ databases">
        <title>Genomic Encyclopedia of Type Strains, Phase IV (KMG-IV): sequencing the most valuable type-strain genomes for metagenomic binning, comparative biology and taxonomic classification.</title>
        <authorList>
            <person name="Goeker M."/>
        </authorList>
    </citation>
    <scope>NUCLEOTIDE SEQUENCE [LARGE SCALE GENOMIC DNA]</scope>
    <source>
        <strain evidence="3 4">DSM 104836</strain>
    </source>
</reference>
<proteinExistence type="predicted"/>
<dbReference type="InterPro" id="IPR049052">
    <property type="entry name" value="nSTAND1"/>
</dbReference>
<sequence length="775" mass="85797">MGQATTAVFLIVGYLSAIMLSYRLWNDEIAQFHSELPLLLYALFGGPLIVILIFSILPTFLRGLRERRLTRLLDNGGSNKPGHFRLAPYDENDRECYVRPDGALEKALGWLLRANKNILYLSGASGSGKSSLVNAGIVPTLKDLGWRTLIVRGMGEPMEALTDSLRSAERLYRQAPPKDAEAEDLLRLISDEIARAEAEPLLIALDQFEEFLILKGGEEKEVYSDFLDRLTQNPIPGIRIIHVFREDYRALLFKYDLPRYVPGDTGFELPPFTRTEAQIFLEGGRKTLDAKDYDRLFAGLDRIENARGLYRPITLNMVGYVLDQEGSELEDDPGSLIETYLKRCIARGPSRDFAKTVLAAMITSEGTKQAIAENSLVETTGIADFYVKATLTDLQEDGLVRPLAGSKWEISHDFLAFLIARISGRLRTSFLTRYATPIVAVTLVGWISAMAVALPAWAQWKERQAISSILALGFVREPDFEDGLSFSQLESEISDEDLLEVKRASGHLNIRSLKINLCGEELTSLESLSNLELKALYIYRPDCSRFSPPNLDFLSSMPLQILEMNSPGTKNIEALSGLPLENLAIRYSSHFESIEPISTLRNLRILELSLSNNEYVTSVDALSGLSIEELDISLNNSISTLNGLTGLPLTKLRITSAERIASLEPLTGMKLRSLIIFGAEKVTSLEPLEGMPLENLTISDAGLLDDLGPLRGMALKHFKLSHAPFVTSLEPLVGAPLQSLSLYELGIAYLAPEHCEVVGISAFGSDPLKAICPDR</sequence>
<organism evidence="3 4">
    <name type="scientific">Primorskyibacter sedentarius</name>
    <dbReference type="NCBI Taxonomy" id="745311"/>
    <lineage>
        <taxon>Bacteria</taxon>
        <taxon>Pseudomonadati</taxon>
        <taxon>Pseudomonadota</taxon>
        <taxon>Alphaproteobacteria</taxon>
        <taxon>Rhodobacterales</taxon>
        <taxon>Roseobacteraceae</taxon>
        <taxon>Primorskyibacter</taxon>
    </lineage>
</organism>
<keyword evidence="1" id="KW-0472">Membrane</keyword>
<dbReference type="Gene3D" id="3.80.10.10">
    <property type="entry name" value="Ribonuclease Inhibitor"/>
    <property type="match status" value="1"/>
</dbReference>
<dbReference type="InterPro" id="IPR027417">
    <property type="entry name" value="P-loop_NTPase"/>
</dbReference>
<accession>A0A4R3IM06</accession>
<name>A0A4R3IM06_9RHOB</name>
<feature type="transmembrane region" description="Helical" evidence="1">
    <location>
        <begin position="38"/>
        <end position="61"/>
    </location>
</feature>
<feature type="transmembrane region" description="Helical" evidence="1">
    <location>
        <begin position="7"/>
        <end position="26"/>
    </location>
</feature>
<dbReference type="InterPro" id="IPR032675">
    <property type="entry name" value="LRR_dom_sf"/>
</dbReference>
<evidence type="ECO:0000313" key="4">
    <source>
        <dbReference type="Proteomes" id="UP000295696"/>
    </source>
</evidence>
<comment type="caution">
    <text evidence="3">The sequence shown here is derived from an EMBL/GenBank/DDBJ whole genome shotgun (WGS) entry which is preliminary data.</text>
</comment>
<keyword evidence="4" id="KW-1185">Reference proteome</keyword>
<protein>
    <recommendedName>
        <fullName evidence="2">Novel STAND NTPase 1 domain-containing protein</fullName>
    </recommendedName>
</protein>
<gene>
    <name evidence="3" type="ORF">EDD52_1552</name>
</gene>
<dbReference type="Proteomes" id="UP000295696">
    <property type="component" value="Unassembled WGS sequence"/>
</dbReference>
<feature type="transmembrane region" description="Helical" evidence="1">
    <location>
        <begin position="434"/>
        <end position="458"/>
    </location>
</feature>
<evidence type="ECO:0000256" key="1">
    <source>
        <dbReference type="SAM" id="Phobius"/>
    </source>
</evidence>
<dbReference type="Pfam" id="PF20703">
    <property type="entry name" value="nSTAND1"/>
    <property type="match status" value="1"/>
</dbReference>
<dbReference type="SUPFAM" id="SSF52540">
    <property type="entry name" value="P-loop containing nucleoside triphosphate hydrolases"/>
    <property type="match status" value="1"/>
</dbReference>
<keyword evidence="1" id="KW-0812">Transmembrane</keyword>
<dbReference type="SUPFAM" id="SSF52058">
    <property type="entry name" value="L domain-like"/>
    <property type="match status" value="1"/>
</dbReference>
<feature type="domain" description="Novel STAND NTPase 1" evidence="2">
    <location>
        <begin position="86"/>
        <end position="278"/>
    </location>
</feature>
<dbReference type="Gene3D" id="3.40.50.300">
    <property type="entry name" value="P-loop containing nucleotide triphosphate hydrolases"/>
    <property type="match status" value="1"/>
</dbReference>
<dbReference type="AlphaFoldDB" id="A0A4R3IM06"/>